<comment type="caution">
    <text evidence="6">The sequence shown here is derived from an EMBL/GenBank/DDBJ whole genome shotgun (WGS) entry which is preliminary data.</text>
</comment>
<dbReference type="Proteomes" id="UP000439903">
    <property type="component" value="Unassembled WGS sequence"/>
</dbReference>
<feature type="domain" description="Mediator of RNA polymerase II transcription subunit 25 von Willebrand factor type A" evidence="5">
    <location>
        <begin position="15"/>
        <end position="210"/>
    </location>
</feature>
<feature type="compositionally biased region" description="Polar residues" evidence="4">
    <location>
        <begin position="352"/>
        <end position="361"/>
    </location>
</feature>
<feature type="region of interest" description="Disordered" evidence="4">
    <location>
        <begin position="939"/>
        <end position="970"/>
    </location>
</feature>
<feature type="compositionally biased region" description="Polar residues" evidence="4">
    <location>
        <begin position="243"/>
        <end position="256"/>
    </location>
</feature>
<organism evidence="6 7">
    <name type="scientific">Gigaspora margarita</name>
    <dbReference type="NCBI Taxonomy" id="4874"/>
    <lineage>
        <taxon>Eukaryota</taxon>
        <taxon>Fungi</taxon>
        <taxon>Fungi incertae sedis</taxon>
        <taxon>Mucoromycota</taxon>
        <taxon>Glomeromycotina</taxon>
        <taxon>Glomeromycetes</taxon>
        <taxon>Diversisporales</taxon>
        <taxon>Gigasporaceae</taxon>
        <taxon>Gigaspora</taxon>
    </lineage>
</organism>
<evidence type="ECO:0000256" key="4">
    <source>
        <dbReference type="SAM" id="MobiDB-lite"/>
    </source>
</evidence>
<feature type="region of interest" description="Disordered" evidence="4">
    <location>
        <begin position="231"/>
        <end position="385"/>
    </location>
</feature>
<feature type="compositionally biased region" description="Low complexity" evidence="4">
    <location>
        <begin position="257"/>
        <end position="266"/>
    </location>
</feature>
<dbReference type="EMBL" id="WTPW01001443">
    <property type="protein sequence ID" value="KAF0435442.1"/>
    <property type="molecule type" value="Genomic_DNA"/>
</dbReference>
<dbReference type="Pfam" id="PF11265">
    <property type="entry name" value="Med25_VWA"/>
    <property type="match status" value="1"/>
</dbReference>
<dbReference type="InterPro" id="IPR021419">
    <property type="entry name" value="Mediator_Med25_VWA"/>
</dbReference>
<name>A0A8H3X962_GIGMA</name>
<feature type="region of interest" description="Disordered" evidence="4">
    <location>
        <begin position="590"/>
        <end position="612"/>
    </location>
</feature>
<dbReference type="PANTHER" id="PTHR12433:SF11">
    <property type="entry name" value="MEDIATOR OF RNA POLYMERASE II TRANSCRIPTION SUBUNIT 25"/>
    <property type="match status" value="1"/>
</dbReference>
<evidence type="ECO:0000313" key="6">
    <source>
        <dbReference type="EMBL" id="KAF0435442.1"/>
    </source>
</evidence>
<dbReference type="GO" id="GO:0016592">
    <property type="term" value="C:mediator complex"/>
    <property type="evidence" value="ECO:0007669"/>
    <property type="project" value="TreeGrafter"/>
</dbReference>
<dbReference type="GO" id="GO:0005667">
    <property type="term" value="C:transcription regulator complex"/>
    <property type="evidence" value="ECO:0007669"/>
    <property type="project" value="TreeGrafter"/>
</dbReference>
<dbReference type="OrthoDB" id="7690434at2759"/>
<comment type="similarity">
    <text evidence="1">Belongs to the Mediator complex subunit 25 family.</text>
</comment>
<keyword evidence="3" id="KW-0175">Coiled coil</keyword>
<feature type="compositionally biased region" description="Low complexity" evidence="4">
    <location>
        <begin position="948"/>
        <end position="970"/>
    </location>
</feature>
<protein>
    <recommendedName>
        <fullName evidence="2">Mediator of RNA polymerase II transcription subunit 25</fullName>
    </recommendedName>
</protein>
<evidence type="ECO:0000313" key="7">
    <source>
        <dbReference type="Proteomes" id="UP000439903"/>
    </source>
</evidence>
<keyword evidence="7" id="KW-1185">Reference proteome</keyword>
<evidence type="ECO:0000256" key="2">
    <source>
        <dbReference type="ARBA" id="ARBA00019694"/>
    </source>
</evidence>
<reference evidence="6 7" key="1">
    <citation type="journal article" date="2019" name="Environ. Microbiol.">
        <title>At the nexus of three kingdoms: the genome of the mycorrhizal fungus Gigaspora margarita provides insights into plant, endobacterial and fungal interactions.</title>
        <authorList>
            <person name="Venice F."/>
            <person name="Ghignone S."/>
            <person name="Salvioli di Fossalunga A."/>
            <person name="Amselem J."/>
            <person name="Novero M."/>
            <person name="Xianan X."/>
            <person name="Sedzielewska Toro K."/>
            <person name="Morin E."/>
            <person name="Lipzen A."/>
            <person name="Grigoriev I.V."/>
            <person name="Henrissat B."/>
            <person name="Martin F.M."/>
            <person name="Bonfante P."/>
        </authorList>
    </citation>
    <scope>NUCLEOTIDE SEQUENCE [LARGE SCALE GENOMIC DNA]</scope>
    <source>
        <strain evidence="6 7">BEG34</strain>
    </source>
</reference>
<dbReference type="PANTHER" id="PTHR12433">
    <property type="entry name" value="MEDIATOR OF RNA POLYMERASE II TRANSCRIPTION SUBUNIT 25"/>
    <property type="match status" value="1"/>
</dbReference>
<feature type="compositionally biased region" description="Polar residues" evidence="4">
    <location>
        <begin position="328"/>
        <end position="341"/>
    </location>
</feature>
<dbReference type="GO" id="GO:0045944">
    <property type="term" value="P:positive regulation of transcription by RNA polymerase II"/>
    <property type="evidence" value="ECO:0007669"/>
    <property type="project" value="TreeGrafter"/>
</dbReference>
<evidence type="ECO:0000256" key="3">
    <source>
        <dbReference type="SAM" id="Coils"/>
    </source>
</evidence>
<evidence type="ECO:0000256" key="1">
    <source>
        <dbReference type="ARBA" id="ARBA00009102"/>
    </source>
</evidence>
<sequence length="970" mass="106569">MTQKGKSTIPPECLVVVVLDATYRLEDHYETIFGTYLRPILKHLKAPYVKEQEDKDKKEKLPVLKCGLVTFGHYEPYSTIPVKSHYFESLARFDELISEIEFLNGGIYENAVAEGLVAALEMFDLHKSQMEPDSPQPIRHCILVSNSHPCPDPVHRNISNKYDEFTIPQIAEEMQNQCIYLSLITPERVEHLEKLVEMVNQDVEVHNVTEVIIPSHVVKLANFKLTFSQPNEATSDKKRKCEPSTSTNDTGNNDQATPSTLTSSSPESKRVKLEPPDEQLSNLTAQQSLAIETSSNQKEPITNTKPIQPPSSKTPQTINATIPRVSPALTSTNNIPPQVSIPQDALGHAQASAKTPQQPVQSAAPIQIQHPPSIGTAPIQQPIPLSGTQPMRPQITMGQRLPAAAMKAQFQAQWNAMSPEQRTQFITMAQAAAANNTQTIRQNGQLFRTQVANNTTQQILRQQNQFLQNELAASQQNLADAIVRSKMTQLCQNNIQNVTRVPVGSQSINNFVTSPSPHGSDAQSINCFVTSPTVGGTVAAQNIGTSFSAPTLNIPNIPTSTQGGQISTTTVGTSVASALGVQMPTKTIASTNPSSIGTSAASSNNGTQISVTSATVGQPPVSLGQVRPNIPQKVNALWSGHIAWSANSQQTGLKRELTCHVTAFPGNQRKTGPYSVNDYMIQAWPDRMEISSINLAKDFMRDAASQNPKPHVVSFFPTPTPQASQASQDNQNTFMVLMRILDSKKLAAFVRFSNAPNPNGGIVLFTTAGVNTTGMNAAGLNTTGLRLVGLLFLDSPLPTSVTVASQPQQAQTQPQQAPQSTQNAQTLQQLQIMQQQLLMRQQQQQHQQQQQQQPIQATQIIQPTLQQLQQHQAQAMLLQQIQQQQQQQNLQQHILHRQVNPAAAAILQQPSTQDLINLRRRMQLSSLLQTAQVANPGMQPQDIVFQARQQQQRQQSQQSQQQQQQQQPTQ</sequence>
<feature type="coiled-coil region" evidence="3">
    <location>
        <begin position="832"/>
        <end position="888"/>
    </location>
</feature>
<dbReference type="AlphaFoldDB" id="A0A8H3X962"/>
<feature type="compositionally biased region" description="Polar residues" evidence="4">
    <location>
        <begin position="279"/>
        <end position="320"/>
    </location>
</feature>
<evidence type="ECO:0000259" key="5">
    <source>
        <dbReference type="Pfam" id="PF11265"/>
    </source>
</evidence>
<feature type="coiled-coil region" evidence="3">
    <location>
        <begin position="457"/>
        <end position="484"/>
    </location>
</feature>
<gene>
    <name evidence="6" type="ORF">F8M41_004804</name>
</gene>
<feature type="region of interest" description="Disordered" evidence="4">
    <location>
        <begin position="803"/>
        <end position="824"/>
    </location>
</feature>
<proteinExistence type="inferred from homology"/>
<accession>A0A8H3X962</accession>